<organism evidence="1 2">
    <name type="scientific">Sporomusa termitida</name>
    <dbReference type="NCBI Taxonomy" id="2377"/>
    <lineage>
        <taxon>Bacteria</taxon>
        <taxon>Bacillati</taxon>
        <taxon>Bacillota</taxon>
        <taxon>Negativicutes</taxon>
        <taxon>Selenomonadales</taxon>
        <taxon>Sporomusaceae</taxon>
        <taxon>Sporomusa</taxon>
    </lineage>
</organism>
<dbReference type="KEGG" id="sted:SPTER_09030"/>
<protein>
    <submittedName>
        <fullName evidence="1">Uncharacterized protein</fullName>
    </submittedName>
</protein>
<evidence type="ECO:0000313" key="2">
    <source>
        <dbReference type="Proteomes" id="UP000320776"/>
    </source>
</evidence>
<dbReference type="OrthoDB" id="1492869at2"/>
<dbReference type="EMBL" id="CP036259">
    <property type="protein sequence ID" value="QDR79625.1"/>
    <property type="molecule type" value="Genomic_DNA"/>
</dbReference>
<sequence length="259" mass="30554">MEQPEYSFLGTSCTAINQFLYLLIKDELSEITGNFALPYLCKNIATGEFGVDYNFSIEYTKELVRNDSNSVLAPSFFDTYVGIWSCFEDAIISITKKDEILINNELVNSNFKKYKKFIKKILFTDVENDLLSDRIDTILDQKREEIIKENPIYISFPDRMNYLFKKIKEQYRRDIKQDKNTLLFLGALRNTVHNNGRHLKKDMEIKLGDKVFQLRKDEGVYFDHHIDSVILINELFDIYCEILRYVTQQKIIESNELLE</sequence>
<dbReference type="AlphaFoldDB" id="A0A517DQJ3"/>
<reference evidence="1 2" key="1">
    <citation type="submission" date="2019-02" db="EMBL/GenBank/DDBJ databases">
        <title>Closed genome of Sporomusa termitida DSM 4440.</title>
        <authorList>
            <person name="Poehlein A."/>
            <person name="Daniel R."/>
        </authorList>
    </citation>
    <scope>NUCLEOTIDE SEQUENCE [LARGE SCALE GENOMIC DNA]</scope>
    <source>
        <strain evidence="1 2">DSM 4440</strain>
    </source>
</reference>
<accession>A0A517DQJ3</accession>
<dbReference type="Proteomes" id="UP000320776">
    <property type="component" value="Chromosome"/>
</dbReference>
<keyword evidence="2" id="KW-1185">Reference proteome</keyword>
<name>A0A517DQJ3_9FIRM</name>
<dbReference type="RefSeq" id="WP_144349238.1">
    <property type="nucleotide sequence ID" value="NZ_CP036259.1"/>
</dbReference>
<proteinExistence type="predicted"/>
<gene>
    <name evidence="1" type="ORF">SPTER_09030</name>
</gene>
<evidence type="ECO:0000313" key="1">
    <source>
        <dbReference type="EMBL" id="QDR79625.1"/>
    </source>
</evidence>